<dbReference type="EMBL" id="MK072531">
    <property type="protein sequence ID" value="AYV87103.1"/>
    <property type="molecule type" value="Genomic_DNA"/>
</dbReference>
<reference evidence="1" key="1">
    <citation type="submission" date="2018-10" db="EMBL/GenBank/DDBJ databases">
        <title>Hidden diversity of soil giant viruses.</title>
        <authorList>
            <person name="Schulz F."/>
            <person name="Alteio L."/>
            <person name="Goudeau D."/>
            <person name="Ryan E.M."/>
            <person name="Malmstrom R.R."/>
            <person name="Blanchard J."/>
            <person name="Woyke T."/>
        </authorList>
    </citation>
    <scope>NUCLEOTIDE SEQUENCE</scope>
    <source>
        <strain evidence="1">SYV1</strain>
    </source>
</reference>
<accession>A0A3G5ALA8</accession>
<evidence type="ECO:0000313" key="1">
    <source>
        <dbReference type="EMBL" id="AYV87103.1"/>
    </source>
</evidence>
<protein>
    <recommendedName>
        <fullName evidence="2">F-box domain-containing protein</fullName>
    </recommendedName>
</protein>
<gene>
    <name evidence="1" type="ORF">Sylvanvirus25_5</name>
</gene>
<sequence length="312" mass="36657">MSNKFIPWLLVCHFSEFEELWQLSKCNKLLSRVVRDPCAWDWFEMNEYKLTQFFRTSTDGRFINGGGTCMMMKDIIAFYKFLNGFIIHIYSWIGVSEPSFNFIDNMRPDLKKSTYKLVNIPLVDSSAAHILYNIQDLFHHLTHVQFIRIFTYNPYFQLCSLGKELKSLSLTEVSQNLDTRLNLFLNLTTLHIAFNPYILRDLFTLSRPLVHITHLNVELPPSWYWIVMTFPSVIHLKVNTLTDTPHPWSLFQPCTEPFDTKSLFVDFLNKLEQFELFNNCNHSLLDEILDSPQLSESIKSVIKLTHSCFFLG</sequence>
<proteinExistence type="predicted"/>
<organism evidence="1">
    <name type="scientific">Sylvanvirus sp</name>
    <dbReference type="NCBI Taxonomy" id="2487774"/>
    <lineage>
        <taxon>Viruses</taxon>
    </lineage>
</organism>
<evidence type="ECO:0008006" key="2">
    <source>
        <dbReference type="Google" id="ProtNLM"/>
    </source>
</evidence>
<name>A0A3G5ALA8_9VIRU</name>